<evidence type="ECO:0000313" key="5">
    <source>
        <dbReference type="Proteomes" id="UP001596161"/>
    </source>
</evidence>
<dbReference type="RefSeq" id="WP_378018195.1">
    <property type="nucleotide sequence ID" value="NZ_JBHSKT010000009.1"/>
</dbReference>
<keyword evidence="1" id="KW-0812">Transmembrane</keyword>
<evidence type="ECO:0000256" key="1">
    <source>
        <dbReference type="SAM" id="Phobius"/>
    </source>
</evidence>
<keyword evidence="2" id="KW-0732">Signal</keyword>
<keyword evidence="1" id="KW-1133">Transmembrane helix</keyword>
<feature type="transmembrane region" description="Helical" evidence="1">
    <location>
        <begin position="108"/>
        <end position="128"/>
    </location>
</feature>
<reference evidence="5" key="1">
    <citation type="journal article" date="2019" name="Int. J. Syst. Evol. Microbiol.">
        <title>The Global Catalogue of Microorganisms (GCM) 10K type strain sequencing project: providing services to taxonomists for standard genome sequencing and annotation.</title>
        <authorList>
            <consortium name="The Broad Institute Genomics Platform"/>
            <consortium name="The Broad Institute Genome Sequencing Center for Infectious Disease"/>
            <person name="Wu L."/>
            <person name="Ma J."/>
        </authorList>
    </citation>
    <scope>NUCLEOTIDE SEQUENCE [LARGE SCALE GENOMIC DNA]</scope>
    <source>
        <strain evidence="5">KACC 12602</strain>
    </source>
</reference>
<evidence type="ECO:0000259" key="3">
    <source>
        <dbReference type="Pfam" id="PF13548"/>
    </source>
</evidence>
<organism evidence="4 5">
    <name type="scientific">Adhaeribacter terreus</name>
    <dbReference type="NCBI Taxonomy" id="529703"/>
    <lineage>
        <taxon>Bacteria</taxon>
        <taxon>Pseudomonadati</taxon>
        <taxon>Bacteroidota</taxon>
        <taxon>Cytophagia</taxon>
        <taxon>Cytophagales</taxon>
        <taxon>Hymenobacteraceae</taxon>
        <taxon>Adhaeribacter</taxon>
    </lineage>
</organism>
<keyword evidence="1" id="KW-0472">Membrane</keyword>
<name>A0ABW0ED53_9BACT</name>
<dbReference type="InterPro" id="IPR025196">
    <property type="entry name" value="DUF4126"/>
</dbReference>
<comment type="caution">
    <text evidence="4">The sequence shown here is derived from an EMBL/GenBank/DDBJ whole genome shotgun (WGS) entry which is preliminary data.</text>
</comment>
<proteinExistence type="predicted"/>
<protein>
    <submittedName>
        <fullName evidence="4">DUF4126 family protein</fullName>
    </submittedName>
</protein>
<feature type="chain" id="PRO_5046280979" evidence="2">
    <location>
        <begin position="27"/>
        <end position="164"/>
    </location>
</feature>
<gene>
    <name evidence="4" type="ORF">ACFPIB_14560</name>
</gene>
<evidence type="ECO:0000313" key="4">
    <source>
        <dbReference type="EMBL" id="MFC5271837.1"/>
    </source>
</evidence>
<keyword evidence="5" id="KW-1185">Reference proteome</keyword>
<evidence type="ECO:0000256" key="2">
    <source>
        <dbReference type="SAM" id="SignalP"/>
    </source>
</evidence>
<dbReference type="EMBL" id="JBHSKT010000009">
    <property type="protein sequence ID" value="MFC5271837.1"/>
    <property type="molecule type" value="Genomic_DNA"/>
</dbReference>
<sequence>MRKAQKRNATLQALGLGAVAGMRAFAAPAILSHFLTHDPAGALYNTRLRYLQRPYIATGLKILAGAELVGDKLPATGDRISPPQLAARLLSGAVVGATVAGAHERPKLTGALLGMVAATAASFGFYFLRKKLGQESKLPDMALGFMEDAVMASGGIALMETTKD</sequence>
<dbReference type="Proteomes" id="UP001596161">
    <property type="component" value="Unassembled WGS sequence"/>
</dbReference>
<dbReference type="Pfam" id="PF13548">
    <property type="entry name" value="DUF4126"/>
    <property type="match status" value="1"/>
</dbReference>
<feature type="domain" description="DUF4126" evidence="3">
    <location>
        <begin position="12"/>
        <end position="124"/>
    </location>
</feature>
<accession>A0ABW0ED53</accession>
<feature type="signal peptide" evidence="2">
    <location>
        <begin position="1"/>
        <end position="26"/>
    </location>
</feature>